<comment type="subcellular location">
    <subcellularLocation>
        <location evidence="2 15 17">Cytoplasm</location>
    </subcellularLocation>
</comment>
<dbReference type="STRING" id="582402.Hbal_0519"/>
<dbReference type="AlphaFoldDB" id="C6XN51"/>
<dbReference type="NCBIfam" id="NF000648">
    <property type="entry name" value="PRK00026.1"/>
    <property type="match status" value="1"/>
</dbReference>
<comment type="catalytic activity">
    <reaction evidence="14 15 17">
        <text>guanosine(37) in tRNA + S-adenosyl-L-methionine = N(1)-methylguanosine(37) in tRNA + S-adenosyl-L-homocysteine + H(+)</text>
        <dbReference type="Rhea" id="RHEA:36899"/>
        <dbReference type="Rhea" id="RHEA-COMP:10145"/>
        <dbReference type="Rhea" id="RHEA-COMP:10147"/>
        <dbReference type="ChEBI" id="CHEBI:15378"/>
        <dbReference type="ChEBI" id="CHEBI:57856"/>
        <dbReference type="ChEBI" id="CHEBI:59789"/>
        <dbReference type="ChEBI" id="CHEBI:73542"/>
        <dbReference type="ChEBI" id="CHEBI:74269"/>
        <dbReference type="EC" id="2.1.1.228"/>
    </reaction>
</comment>
<evidence type="ECO:0000256" key="6">
    <source>
        <dbReference type="ARBA" id="ARBA00014679"/>
    </source>
</evidence>
<feature type="domain" description="tRNA methyltransferase TRMD/TRM10-type" evidence="18">
    <location>
        <begin position="41"/>
        <end position="260"/>
    </location>
</feature>
<dbReference type="HOGENOM" id="CLU_047363_0_1_5"/>
<evidence type="ECO:0000256" key="17">
    <source>
        <dbReference type="RuleBase" id="RU003464"/>
    </source>
</evidence>
<dbReference type="InterPro" id="IPR016009">
    <property type="entry name" value="tRNA_MeTrfase_TRMD/TRM10"/>
</dbReference>
<dbReference type="PANTHER" id="PTHR46417:SF1">
    <property type="entry name" value="TRNA (GUANINE-N(1)-)-METHYLTRANSFERASE"/>
    <property type="match status" value="1"/>
</dbReference>
<comment type="function">
    <text evidence="1 15 17">Specifically methylates guanosine-37 in various tRNAs.</text>
</comment>
<dbReference type="GO" id="GO:0052906">
    <property type="term" value="F:tRNA (guanine(37)-N1)-methyltransferase activity"/>
    <property type="evidence" value="ECO:0007669"/>
    <property type="project" value="UniProtKB-UniRule"/>
</dbReference>
<dbReference type="GO" id="GO:0005829">
    <property type="term" value="C:cytosol"/>
    <property type="evidence" value="ECO:0007669"/>
    <property type="project" value="TreeGrafter"/>
</dbReference>
<organism evidence="19 20">
    <name type="scientific">Hirschia baltica (strain ATCC 49814 / DSM 5838 / IFAM 1418)</name>
    <dbReference type="NCBI Taxonomy" id="582402"/>
    <lineage>
        <taxon>Bacteria</taxon>
        <taxon>Pseudomonadati</taxon>
        <taxon>Pseudomonadota</taxon>
        <taxon>Alphaproteobacteria</taxon>
        <taxon>Hyphomonadales</taxon>
        <taxon>Hyphomonadaceae</taxon>
        <taxon>Hirschia</taxon>
    </lineage>
</organism>
<dbReference type="Gene3D" id="3.40.1280.10">
    <property type="match status" value="1"/>
</dbReference>
<evidence type="ECO:0000259" key="18">
    <source>
        <dbReference type="Pfam" id="PF01746"/>
    </source>
</evidence>
<evidence type="ECO:0000256" key="15">
    <source>
        <dbReference type="HAMAP-Rule" id="MF_00605"/>
    </source>
</evidence>
<evidence type="ECO:0000256" key="11">
    <source>
        <dbReference type="ARBA" id="ARBA00022694"/>
    </source>
</evidence>
<keyword evidence="10 15" id="KW-0949">S-adenosyl-L-methionine</keyword>
<dbReference type="HAMAP" id="MF_00605">
    <property type="entry name" value="TrmD"/>
    <property type="match status" value="1"/>
</dbReference>
<evidence type="ECO:0000256" key="8">
    <source>
        <dbReference type="ARBA" id="ARBA00022603"/>
    </source>
</evidence>
<feature type="binding site" evidence="15 16">
    <location>
        <begin position="168"/>
        <end position="173"/>
    </location>
    <ligand>
        <name>S-adenosyl-L-methionine</name>
        <dbReference type="ChEBI" id="CHEBI:59789"/>
    </ligand>
</feature>
<dbReference type="PIRSF" id="PIRSF000386">
    <property type="entry name" value="tRNA_mtase"/>
    <property type="match status" value="1"/>
</dbReference>
<dbReference type="eggNOG" id="COG0336">
    <property type="taxonomic scope" value="Bacteria"/>
</dbReference>
<evidence type="ECO:0000256" key="10">
    <source>
        <dbReference type="ARBA" id="ARBA00022691"/>
    </source>
</evidence>
<evidence type="ECO:0000256" key="16">
    <source>
        <dbReference type="PIRSR" id="PIRSR000386-1"/>
    </source>
</evidence>
<evidence type="ECO:0000256" key="5">
    <source>
        <dbReference type="ARBA" id="ARBA00012807"/>
    </source>
</evidence>
<evidence type="ECO:0000313" key="20">
    <source>
        <dbReference type="Proteomes" id="UP000002745"/>
    </source>
</evidence>
<proteinExistence type="inferred from homology"/>
<gene>
    <name evidence="15" type="primary">trmD</name>
    <name evidence="19" type="ordered locus">Hbal_0519</name>
</gene>
<name>C6XN51_HIRBI</name>
<dbReference type="InterPro" id="IPR029026">
    <property type="entry name" value="tRNA_m1G_MTases_N"/>
</dbReference>
<keyword evidence="7 15" id="KW-0963">Cytoplasm</keyword>
<feature type="binding site" evidence="15 16">
    <location>
        <position position="148"/>
    </location>
    <ligand>
        <name>S-adenosyl-L-methionine</name>
        <dbReference type="ChEBI" id="CHEBI:59789"/>
    </ligand>
</feature>
<protein>
    <recommendedName>
        <fullName evidence="6 15">tRNA (guanine-N(1)-)-methyltransferase</fullName>
        <ecNumber evidence="5 15">2.1.1.228</ecNumber>
    </recommendedName>
    <alternativeName>
        <fullName evidence="12 15">M1G-methyltransferase</fullName>
    </alternativeName>
    <alternativeName>
        <fullName evidence="13 15">tRNA [GM37] methyltransferase</fullName>
    </alternativeName>
</protein>
<dbReference type="NCBIfam" id="TIGR00088">
    <property type="entry name" value="trmD"/>
    <property type="match status" value="1"/>
</dbReference>
<dbReference type="EC" id="2.1.1.228" evidence="5 15"/>
<dbReference type="EMBL" id="CP001678">
    <property type="protein sequence ID" value="ACT58221.1"/>
    <property type="molecule type" value="Genomic_DNA"/>
</dbReference>
<dbReference type="Gene3D" id="1.10.1270.20">
    <property type="entry name" value="tRNA(m1g37)methyltransferase, domain 2"/>
    <property type="match status" value="1"/>
</dbReference>
<evidence type="ECO:0000256" key="2">
    <source>
        <dbReference type="ARBA" id="ARBA00004496"/>
    </source>
</evidence>
<evidence type="ECO:0000256" key="7">
    <source>
        <dbReference type="ARBA" id="ARBA00022490"/>
    </source>
</evidence>
<evidence type="ECO:0000256" key="9">
    <source>
        <dbReference type="ARBA" id="ARBA00022679"/>
    </source>
</evidence>
<sequence length="276" mass="30967">MCRYVIFKRIRVSDFNGVDCAYNRLHIGAVINEETIMRFDLTFLTLFPDAFPGMLDVSIIGRAKEQGIWSCETIDLRAFGEGKHRQVDDTPAGGGAGMVIRPDIMAQAIDSVDLKDRPLIYMSPRGKTLDQQKVRELADGPGMVILCGRFEGLDQRVIDEYDIEEISIGDFILAGGEVAAQVMSEACIRLLPEVAGNEESLEQESFETGLLEHPHYTKPRNWKNRPTPEVLLSGDHKKIDKWRLDQSLALTKARRPDLYASFKLNAATNARPKDKS</sequence>
<dbReference type="SUPFAM" id="SSF75217">
    <property type="entry name" value="alpha/beta knot"/>
    <property type="match status" value="1"/>
</dbReference>
<dbReference type="Proteomes" id="UP000002745">
    <property type="component" value="Chromosome"/>
</dbReference>
<evidence type="ECO:0000256" key="3">
    <source>
        <dbReference type="ARBA" id="ARBA00007630"/>
    </source>
</evidence>
<evidence type="ECO:0000256" key="13">
    <source>
        <dbReference type="ARBA" id="ARBA00033392"/>
    </source>
</evidence>
<keyword evidence="8 15" id="KW-0489">Methyltransferase</keyword>
<evidence type="ECO:0000256" key="4">
    <source>
        <dbReference type="ARBA" id="ARBA00011738"/>
    </source>
</evidence>
<accession>C6XN51</accession>
<dbReference type="InterPro" id="IPR023148">
    <property type="entry name" value="tRNA_m1G_MeTrfase_C_sf"/>
</dbReference>
<dbReference type="CDD" id="cd18080">
    <property type="entry name" value="TrmD-like"/>
    <property type="match status" value="1"/>
</dbReference>
<dbReference type="Pfam" id="PF01746">
    <property type="entry name" value="tRNA_m1G_MT"/>
    <property type="match status" value="1"/>
</dbReference>
<keyword evidence="20" id="KW-1185">Reference proteome</keyword>
<comment type="subunit">
    <text evidence="4 15 17">Homodimer.</text>
</comment>
<dbReference type="PANTHER" id="PTHR46417">
    <property type="entry name" value="TRNA (GUANINE-N(1)-)-METHYLTRANSFERASE"/>
    <property type="match status" value="1"/>
</dbReference>
<dbReference type="InterPro" id="IPR002649">
    <property type="entry name" value="tRNA_m1G_MeTrfase_TrmD"/>
</dbReference>
<keyword evidence="9 15" id="KW-0808">Transferase</keyword>
<reference evidence="20" key="1">
    <citation type="journal article" date="2011" name="J. Bacteriol.">
        <title>Genome sequences of eight morphologically diverse alphaproteobacteria.</title>
        <authorList>
            <consortium name="US DOE Joint Genome Institute"/>
            <person name="Brown P.J."/>
            <person name="Kysela D.T."/>
            <person name="Buechlein A."/>
            <person name="Hemmerich C."/>
            <person name="Brun Y.V."/>
        </authorList>
    </citation>
    <scope>NUCLEOTIDE SEQUENCE [LARGE SCALE GENOMIC DNA]</scope>
    <source>
        <strain evidence="20">ATCC 49814 / DSM 5838 / IFAM 1418</strain>
    </source>
</reference>
<evidence type="ECO:0000256" key="12">
    <source>
        <dbReference type="ARBA" id="ARBA00029736"/>
    </source>
</evidence>
<evidence type="ECO:0000256" key="14">
    <source>
        <dbReference type="ARBA" id="ARBA00047783"/>
    </source>
</evidence>
<comment type="similarity">
    <text evidence="3 15 17">Belongs to the RNA methyltransferase TrmD family.</text>
</comment>
<dbReference type="KEGG" id="hba:Hbal_0519"/>
<keyword evidence="11 15" id="KW-0819">tRNA processing</keyword>
<evidence type="ECO:0000313" key="19">
    <source>
        <dbReference type="EMBL" id="ACT58221.1"/>
    </source>
</evidence>
<evidence type="ECO:0000256" key="1">
    <source>
        <dbReference type="ARBA" id="ARBA00002634"/>
    </source>
</evidence>
<dbReference type="GO" id="GO:0002939">
    <property type="term" value="P:tRNA N1-guanine methylation"/>
    <property type="evidence" value="ECO:0007669"/>
    <property type="project" value="TreeGrafter"/>
</dbReference>
<dbReference type="InterPro" id="IPR029028">
    <property type="entry name" value="Alpha/beta_knot_MTases"/>
</dbReference>